<keyword evidence="7" id="KW-0694">RNA-binding</keyword>
<keyword evidence="4" id="KW-0963">Cytoplasm</keyword>
<keyword evidence="8" id="KW-0539">Nucleus</keyword>
<feature type="domain" description="Exoribonuclease phosphorolytic" evidence="10">
    <location>
        <begin position="166"/>
        <end position="229"/>
    </location>
</feature>
<evidence type="ECO:0000256" key="6">
    <source>
        <dbReference type="ARBA" id="ARBA00022835"/>
    </source>
</evidence>
<dbReference type="InterPro" id="IPR001247">
    <property type="entry name" value="ExoRNase_PH_dom1"/>
</dbReference>
<dbReference type="InterPro" id="IPR015847">
    <property type="entry name" value="ExoRNase_PH_dom2"/>
</dbReference>
<keyword evidence="5" id="KW-0698">rRNA processing</keyword>
<evidence type="ECO:0000256" key="5">
    <source>
        <dbReference type="ARBA" id="ARBA00022552"/>
    </source>
</evidence>
<dbReference type="Pfam" id="PF01138">
    <property type="entry name" value="RNase_PH"/>
    <property type="match status" value="1"/>
</dbReference>
<sequence>MARGDDISVKYEEHKRPLAVFEGDSRLDGRGYEMFRSVFMKTGTLSKAAGSAYAEFGNSKVMAGVYGPRESDRRETFSEEGRLRCDIKFATFSRHTRKSNFSQTDEEKDMSSQMLAALEAAVLAHTFPKSNVDVYCLVLESGGSDLAVCVSAASLALADGGIEMRDLVSACRVSRVEGHLLLDPTENEAYREDGGLLLAYMPQANLVGQVVMTGEWDNEDAKEVLQLGMGGCAQIDAYMRQCLREALSGDSMDE</sequence>
<name>A0ABP1FLG9_9CHLO</name>
<dbReference type="SUPFAM" id="SSF54211">
    <property type="entry name" value="Ribosomal protein S5 domain 2-like"/>
    <property type="match status" value="1"/>
</dbReference>
<dbReference type="PANTHER" id="PTHR11953">
    <property type="entry name" value="EXOSOME COMPLEX COMPONENT"/>
    <property type="match status" value="1"/>
</dbReference>
<comment type="subcellular location">
    <subcellularLocation>
        <location evidence="2">Cytoplasm</location>
    </subcellularLocation>
    <subcellularLocation>
        <location evidence="1">Nucleus</location>
    </subcellularLocation>
</comment>
<evidence type="ECO:0000313" key="11">
    <source>
        <dbReference type="EMBL" id="CAL5218402.1"/>
    </source>
</evidence>
<evidence type="ECO:0000313" key="12">
    <source>
        <dbReference type="Proteomes" id="UP001497392"/>
    </source>
</evidence>
<organism evidence="11 12">
    <name type="scientific">Coccomyxa viridis</name>
    <dbReference type="NCBI Taxonomy" id="1274662"/>
    <lineage>
        <taxon>Eukaryota</taxon>
        <taxon>Viridiplantae</taxon>
        <taxon>Chlorophyta</taxon>
        <taxon>core chlorophytes</taxon>
        <taxon>Trebouxiophyceae</taxon>
        <taxon>Trebouxiophyceae incertae sedis</taxon>
        <taxon>Coccomyxaceae</taxon>
        <taxon>Coccomyxa</taxon>
    </lineage>
</organism>
<proteinExistence type="inferred from homology"/>
<evidence type="ECO:0000256" key="7">
    <source>
        <dbReference type="ARBA" id="ARBA00022884"/>
    </source>
</evidence>
<evidence type="ECO:0000256" key="1">
    <source>
        <dbReference type="ARBA" id="ARBA00004123"/>
    </source>
</evidence>
<reference evidence="11 12" key="1">
    <citation type="submission" date="2024-06" db="EMBL/GenBank/DDBJ databases">
        <authorList>
            <person name="Kraege A."/>
            <person name="Thomma B."/>
        </authorList>
    </citation>
    <scope>NUCLEOTIDE SEQUENCE [LARGE SCALE GENOMIC DNA]</scope>
</reference>
<dbReference type="InterPro" id="IPR027408">
    <property type="entry name" value="PNPase/RNase_PH_dom_sf"/>
</dbReference>
<evidence type="ECO:0000259" key="10">
    <source>
        <dbReference type="Pfam" id="PF03725"/>
    </source>
</evidence>
<dbReference type="InterPro" id="IPR050080">
    <property type="entry name" value="RNase_PH"/>
</dbReference>
<keyword evidence="6" id="KW-0271">Exosome</keyword>
<dbReference type="InterPro" id="IPR020568">
    <property type="entry name" value="Ribosomal_Su5_D2-typ_SF"/>
</dbReference>
<dbReference type="Gene3D" id="3.30.230.70">
    <property type="entry name" value="GHMP Kinase, N-terminal domain"/>
    <property type="match status" value="1"/>
</dbReference>
<dbReference type="PANTHER" id="PTHR11953:SF2">
    <property type="entry name" value="EXOSOME COMPLEX COMPONENT MTR3"/>
    <property type="match status" value="1"/>
</dbReference>
<dbReference type="Proteomes" id="UP001497392">
    <property type="component" value="Unassembled WGS sequence"/>
</dbReference>
<evidence type="ECO:0000259" key="9">
    <source>
        <dbReference type="Pfam" id="PF01138"/>
    </source>
</evidence>
<accession>A0ABP1FLG9</accession>
<dbReference type="CDD" id="cd11371">
    <property type="entry name" value="RNase_PH_MTR3"/>
    <property type="match status" value="1"/>
</dbReference>
<evidence type="ECO:0000256" key="4">
    <source>
        <dbReference type="ARBA" id="ARBA00022490"/>
    </source>
</evidence>
<feature type="domain" description="Exoribonuclease phosphorolytic" evidence="9">
    <location>
        <begin position="35"/>
        <end position="163"/>
    </location>
</feature>
<keyword evidence="12" id="KW-1185">Reference proteome</keyword>
<protein>
    <submittedName>
        <fullName evidence="11">G77 protein</fullName>
    </submittedName>
</protein>
<dbReference type="EMBL" id="CAXHTA020000001">
    <property type="protein sequence ID" value="CAL5218402.1"/>
    <property type="molecule type" value="Genomic_DNA"/>
</dbReference>
<gene>
    <name evidence="11" type="primary">g77</name>
    <name evidence="11" type="ORF">VP750_LOCUS61</name>
</gene>
<evidence type="ECO:0000256" key="8">
    <source>
        <dbReference type="ARBA" id="ARBA00023242"/>
    </source>
</evidence>
<comment type="similarity">
    <text evidence="3">Belongs to the RNase PH family.</text>
</comment>
<dbReference type="SUPFAM" id="SSF55666">
    <property type="entry name" value="Ribonuclease PH domain 2-like"/>
    <property type="match status" value="1"/>
</dbReference>
<dbReference type="Pfam" id="PF03725">
    <property type="entry name" value="RNase_PH_C"/>
    <property type="match status" value="1"/>
</dbReference>
<dbReference type="InterPro" id="IPR036345">
    <property type="entry name" value="ExoRNase_PH_dom2_sf"/>
</dbReference>
<evidence type="ECO:0000256" key="3">
    <source>
        <dbReference type="ARBA" id="ARBA00006678"/>
    </source>
</evidence>
<comment type="caution">
    <text evidence="11">The sequence shown here is derived from an EMBL/GenBank/DDBJ whole genome shotgun (WGS) entry which is preliminary data.</text>
</comment>
<evidence type="ECO:0000256" key="2">
    <source>
        <dbReference type="ARBA" id="ARBA00004496"/>
    </source>
</evidence>